<dbReference type="Pfam" id="PF00122">
    <property type="entry name" value="E1-E2_ATPase"/>
    <property type="match status" value="1"/>
</dbReference>
<feature type="compositionally biased region" description="Polar residues" evidence="19">
    <location>
        <begin position="1613"/>
        <end position="1626"/>
    </location>
</feature>
<dbReference type="STRING" id="741276.A0A2S5BGQ7"/>
<dbReference type="FunFam" id="3.40.1110.10:FF:000087">
    <property type="entry name" value="Phospholipid-transporting ATPase"/>
    <property type="match status" value="1"/>
</dbReference>
<dbReference type="GO" id="GO:0005783">
    <property type="term" value="C:endoplasmic reticulum"/>
    <property type="evidence" value="ECO:0007669"/>
    <property type="project" value="UniProtKB-ARBA"/>
</dbReference>
<feature type="region of interest" description="Disordered" evidence="19">
    <location>
        <begin position="1"/>
        <end position="44"/>
    </location>
</feature>
<feature type="binding site" evidence="16">
    <location>
        <position position="1190"/>
    </location>
    <ligand>
        <name>ATP</name>
        <dbReference type="ChEBI" id="CHEBI:30616"/>
    </ligand>
</feature>
<feature type="binding site" evidence="16">
    <location>
        <position position="1053"/>
    </location>
    <ligand>
        <name>ATP</name>
        <dbReference type="ChEBI" id="CHEBI:30616"/>
    </ligand>
</feature>
<feature type="transmembrane region" description="Helical" evidence="18">
    <location>
        <begin position="1362"/>
        <end position="1382"/>
    </location>
</feature>
<evidence type="ECO:0000256" key="6">
    <source>
        <dbReference type="ARBA" id="ARBA00022723"/>
    </source>
</evidence>
<feature type="transmembrane region" description="Helical" evidence="18">
    <location>
        <begin position="1389"/>
        <end position="1412"/>
    </location>
</feature>
<keyword evidence="3" id="KW-0813">Transport</keyword>
<keyword evidence="6 17" id="KW-0479">Metal-binding</keyword>
<dbReference type="FunFam" id="3.40.50.1000:FF:000023">
    <property type="entry name" value="Phospholipid-transporting ATPase"/>
    <property type="match status" value="1"/>
</dbReference>
<feature type="transmembrane region" description="Helical" evidence="18">
    <location>
        <begin position="1424"/>
        <end position="1445"/>
    </location>
</feature>
<feature type="binding site" evidence="16">
    <location>
        <position position="973"/>
    </location>
    <ligand>
        <name>ATP</name>
        <dbReference type="ChEBI" id="CHEBI:30616"/>
    </ligand>
</feature>
<feature type="region of interest" description="Disordered" evidence="19">
    <location>
        <begin position="1501"/>
        <end position="1559"/>
    </location>
</feature>
<dbReference type="InterPro" id="IPR032631">
    <property type="entry name" value="P-type_ATPase_N"/>
</dbReference>
<feature type="binding site" evidence="16">
    <location>
        <position position="739"/>
    </location>
    <ligand>
        <name>ATP</name>
        <dbReference type="ChEBI" id="CHEBI:30616"/>
    </ligand>
</feature>
<dbReference type="FunFam" id="3.40.50.1000:FF:000001">
    <property type="entry name" value="Phospholipid-transporting ATPase IC"/>
    <property type="match status" value="1"/>
</dbReference>
<evidence type="ECO:0000256" key="11">
    <source>
        <dbReference type="ARBA" id="ARBA00022989"/>
    </source>
</evidence>
<feature type="binding site" evidence="17">
    <location>
        <position position="741"/>
    </location>
    <ligand>
        <name>Mg(2+)</name>
        <dbReference type="ChEBI" id="CHEBI:18420"/>
    </ligand>
</feature>
<evidence type="ECO:0000256" key="1">
    <source>
        <dbReference type="ARBA" id="ARBA00004127"/>
    </source>
</evidence>
<dbReference type="InterPro" id="IPR023214">
    <property type="entry name" value="HAD_sf"/>
</dbReference>
<evidence type="ECO:0000256" key="16">
    <source>
        <dbReference type="PIRSR" id="PIRSR606539-2"/>
    </source>
</evidence>
<dbReference type="GO" id="GO:0005524">
    <property type="term" value="F:ATP binding"/>
    <property type="evidence" value="ECO:0007669"/>
    <property type="project" value="UniProtKB-UniRule"/>
</dbReference>
<dbReference type="Proteomes" id="UP000237144">
    <property type="component" value="Unassembled WGS sequence"/>
</dbReference>
<keyword evidence="24" id="KW-1185">Reference proteome</keyword>
<reference evidence="23 24" key="1">
    <citation type="journal article" date="2018" name="Front. Microbiol.">
        <title>Prospects for Fungal Bioremediation of Acidic Radioactive Waste Sites: Characterization and Genome Sequence of Rhodotorula taiwanensis MD1149.</title>
        <authorList>
            <person name="Tkavc R."/>
            <person name="Matrosova V.Y."/>
            <person name="Grichenko O.E."/>
            <person name="Gostincar C."/>
            <person name="Volpe R.P."/>
            <person name="Klimenkova P."/>
            <person name="Gaidamakova E.K."/>
            <person name="Zhou C.E."/>
            <person name="Stewart B.J."/>
            <person name="Lyman M.G."/>
            <person name="Malfatti S.A."/>
            <person name="Rubinfeld B."/>
            <person name="Courtot M."/>
            <person name="Singh J."/>
            <person name="Dalgard C.L."/>
            <person name="Hamilton T."/>
            <person name="Frey K.G."/>
            <person name="Gunde-Cimerman N."/>
            <person name="Dugan L."/>
            <person name="Daly M.J."/>
        </authorList>
    </citation>
    <scope>NUCLEOTIDE SEQUENCE [LARGE SCALE GENOMIC DNA]</scope>
    <source>
        <strain evidence="23 24">MD1149</strain>
    </source>
</reference>
<evidence type="ECO:0000256" key="10">
    <source>
        <dbReference type="ARBA" id="ARBA00022967"/>
    </source>
</evidence>
<evidence type="ECO:0000256" key="17">
    <source>
        <dbReference type="PIRSR" id="PIRSR606539-3"/>
    </source>
</evidence>
<dbReference type="EMBL" id="PJQD01000009">
    <property type="protein sequence ID" value="POY75959.1"/>
    <property type="molecule type" value="Genomic_DNA"/>
</dbReference>
<dbReference type="InterPro" id="IPR008250">
    <property type="entry name" value="ATPase_P-typ_transduc_dom_A_sf"/>
</dbReference>
<comment type="catalytic activity">
    <reaction evidence="14">
        <text>a 1,2-diacyl-sn-glycero-3-phosphoethanolamine(out) + ATP + H2O = a 1,2-diacyl-sn-glycero-3-phosphoethanolamine(in) + ADP + phosphate + H(+)</text>
        <dbReference type="Rhea" id="RHEA:66132"/>
        <dbReference type="ChEBI" id="CHEBI:15377"/>
        <dbReference type="ChEBI" id="CHEBI:15378"/>
        <dbReference type="ChEBI" id="CHEBI:30616"/>
        <dbReference type="ChEBI" id="CHEBI:43474"/>
        <dbReference type="ChEBI" id="CHEBI:64612"/>
        <dbReference type="ChEBI" id="CHEBI:456216"/>
    </reaction>
    <physiologicalReaction direction="left-to-right" evidence="14">
        <dbReference type="Rhea" id="RHEA:66133"/>
    </physiologicalReaction>
</comment>
<evidence type="ECO:0000259" key="20">
    <source>
        <dbReference type="Pfam" id="PF00122"/>
    </source>
</evidence>
<feature type="region of interest" description="Disordered" evidence="19">
    <location>
        <begin position="1589"/>
        <end position="1651"/>
    </location>
</feature>
<feature type="active site" description="4-aspartylphosphate intermediate" evidence="15">
    <location>
        <position position="739"/>
    </location>
</feature>
<keyword evidence="4" id="KW-0597">Phosphoprotein</keyword>
<evidence type="ECO:0000256" key="12">
    <source>
        <dbReference type="ARBA" id="ARBA00023136"/>
    </source>
</evidence>
<dbReference type="SFLD" id="SFLDF00027">
    <property type="entry name" value="p-type_atpase"/>
    <property type="match status" value="1"/>
</dbReference>
<comment type="subcellular location">
    <subcellularLocation>
        <location evidence="1">Endomembrane system</location>
        <topology evidence="1">Multi-pass membrane protein</topology>
    </subcellularLocation>
    <subcellularLocation>
        <location evidence="18">Membrane</location>
        <topology evidence="18">Multi-pass membrane protein</topology>
    </subcellularLocation>
</comment>
<dbReference type="Pfam" id="PF13246">
    <property type="entry name" value="Cation_ATPase"/>
    <property type="match status" value="1"/>
</dbReference>
<dbReference type="InterPro" id="IPR032630">
    <property type="entry name" value="P_typ_ATPase_c"/>
</dbReference>
<gene>
    <name evidence="23" type="ORF">BMF94_1043</name>
</gene>
<keyword evidence="8 16" id="KW-0067">ATP-binding</keyword>
<dbReference type="PRINTS" id="PR00119">
    <property type="entry name" value="CATATPASE"/>
</dbReference>
<feature type="binding site" evidence="17">
    <location>
        <position position="1190"/>
    </location>
    <ligand>
        <name>Mg(2+)</name>
        <dbReference type="ChEBI" id="CHEBI:18420"/>
    </ligand>
</feature>
<feature type="transmembrane region" description="Helical" evidence="18">
    <location>
        <begin position="1247"/>
        <end position="1264"/>
    </location>
</feature>
<dbReference type="InterPro" id="IPR044492">
    <property type="entry name" value="P_typ_ATPase_HD_dom"/>
</dbReference>
<dbReference type="SUPFAM" id="SSF56784">
    <property type="entry name" value="HAD-like"/>
    <property type="match status" value="1"/>
</dbReference>
<dbReference type="PANTHER" id="PTHR24092">
    <property type="entry name" value="PROBABLE PHOSPHOLIPID-TRANSPORTING ATPASE"/>
    <property type="match status" value="1"/>
</dbReference>
<feature type="binding site" evidence="16">
    <location>
        <position position="1054"/>
    </location>
    <ligand>
        <name>ATP</name>
        <dbReference type="ChEBI" id="CHEBI:30616"/>
    </ligand>
</feature>
<keyword evidence="9 17" id="KW-0460">Magnesium</keyword>
<protein>
    <recommendedName>
        <fullName evidence="18">Phospholipid-transporting ATPase</fullName>
        <ecNumber evidence="18">7.6.2.1</ecNumber>
    </recommendedName>
</protein>
<dbReference type="OrthoDB" id="377733at2759"/>
<dbReference type="InterPro" id="IPR006539">
    <property type="entry name" value="P-type_ATPase_IV"/>
</dbReference>
<feature type="binding site" evidence="16">
    <location>
        <position position="741"/>
    </location>
    <ligand>
        <name>ATP</name>
        <dbReference type="ChEBI" id="CHEBI:30616"/>
    </ligand>
</feature>
<keyword evidence="7 16" id="KW-0547">Nucleotide-binding</keyword>
<feature type="binding site" evidence="17">
    <location>
        <position position="1186"/>
    </location>
    <ligand>
        <name>Mg(2+)</name>
        <dbReference type="ChEBI" id="CHEBI:18420"/>
    </ligand>
</feature>
<evidence type="ECO:0000256" key="5">
    <source>
        <dbReference type="ARBA" id="ARBA00022692"/>
    </source>
</evidence>
<feature type="compositionally biased region" description="Polar residues" evidence="19">
    <location>
        <begin position="1641"/>
        <end position="1651"/>
    </location>
</feature>
<feature type="transmembrane region" description="Helical" evidence="18">
    <location>
        <begin position="1276"/>
        <end position="1296"/>
    </location>
</feature>
<dbReference type="PROSITE" id="PS00154">
    <property type="entry name" value="ATPASE_E1_E2"/>
    <property type="match status" value="1"/>
</dbReference>
<feature type="transmembrane region" description="Helical" evidence="18">
    <location>
        <begin position="234"/>
        <end position="252"/>
    </location>
</feature>
<feature type="domain" description="P-type ATPase A" evidence="20">
    <location>
        <begin position="447"/>
        <end position="498"/>
    </location>
</feature>
<dbReference type="SFLD" id="SFLDS00003">
    <property type="entry name" value="Haloacid_Dehalogenase"/>
    <property type="match status" value="1"/>
</dbReference>
<feature type="domain" description="P-type ATPase N-terminal" evidence="21">
    <location>
        <begin position="203"/>
        <end position="258"/>
    </location>
</feature>
<feature type="transmembrane region" description="Helical" evidence="18">
    <location>
        <begin position="1326"/>
        <end position="1350"/>
    </location>
</feature>
<feature type="domain" description="P-type ATPase C-terminal" evidence="22">
    <location>
        <begin position="1213"/>
        <end position="1459"/>
    </location>
</feature>
<dbReference type="Pfam" id="PF16212">
    <property type="entry name" value="PhoLip_ATPase_C"/>
    <property type="match status" value="1"/>
</dbReference>
<feature type="compositionally biased region" description="Basic and acidic residues" evidence="19">
    <location>
        <begin position="34"/>
        <end position="44"/>
    </location>
</feature>
<evidence type="ECO:0000256" key="7">
    <source>
        <dbReference type="ARBA" id="ARBA00022741"/>
    </source>
</evidence>
<evidence type="ECO:0000256" key="8">
    <source>
        <dbReference type="ARBA" id="ARBA00022840"/>
    </source>
</evidence>
<dbReference type="GO" id="GO:0045332">
    <property type="term" value="P:phospholipid translocation"/>
    <property type="evidence" value="ECO:0007669"/>
    <property type="project" value="TreeGrafter"/>
</dbReference>
<evidence type="ECO:0000256" key="4">
    <source>
        <dbReference type="ARBA" id="ARBA00022553"/>
    </source>
</evidence>
<feature type="binding site" evidence="16">
    <location>
        <position position="915"/>
    </location>
    <ligand>
        <name>ATP</name>
        <dbReference type="ChEBI" id="CHEBI:30616"/>
    </ligand>
</feature>
<evidence type="ECO:0000256" key="3">
    <source>
        <dbReference type="ARBA" id="ARBA00022448"/>
    </source>
</evidence>
<feature type="compositionally biased region" description="Basic residues" evidence="19">
    <location>
        <begin position="1"/>
        <end position="11"/>
    </location>
</feature>
<dbReference type="GO" id="GO:0005886">
    <property type="term" value="C:plasma membrane"/>
    <property type="evidence" value="ECO:0007669"/>
    <property type="project" value="TreeGrafter"/>
</dbReference>
<dbReference type="InterPro" id="IPR036412">
    <property type="entry name" value="HAD-like_sf"/>
</dbReference>
<evidence type="ECO:0000256" key="19">
    <source>
        <dbReference type="SAM" id="MobiDB-lite"/>
    </source>
</evidence>
<evidence type="ECO:0000256" key="13">
    <source>
        <dbReference type="ARBA" id="ARBA00034036"/>
    </source>
</evidence>
<feature type="binding site" evidence="17">
    <location>
        <position position="739"/>
    </location>
    <ligand>
        <name>Mg(2+)</name>
        <dbReference type="ChEBI" id="CHEBI:18420"/>
    </ligand>
</feature>
<dbReference type="InterPro" id="IPR023299">
    <property type="entry name" value="ATPase_P-typ_cyto_dom_N"/>
</dbReference>
<evidence type="ECO:0000259" key="21">
    <source>
        <dbReference type="Pfam" id="PF16209"/>
    </source>
</evidence>
<feature type="binding site" evidence="16">
    <location>
        <position position="740"/>
    </location>
    <ligand>
        <name>ATP</name>
        <dbReference type="ChEBI" id="CHEBI:30616"/>
    </ligand>
</feature>
<name>A0A2S5BGQ7_9BASI</name>
<evidence type="ECO:0000256" key="15">
    <source>
        <dbReference type="PIRSR" id="PIRSR606539-1"/>
    </source>
</evidence>
<evidence type="ECO:0000256" key="9">
    <source>
        <dbReference type="ARBA" id="ARBA00022842"/>
    </source>
</evidence>
<dbReference type="Gene3D" id="3.40.1110.10">
    <property type="entry name" value="Calcium-transporting ATPase, cytoplasmic domain N"/>
    <property type="match status" value="1"/>
</dbReference>
<feature type="binding site" evidence="16">
    <location>
        <position position="874"/>
    </location>
    <ligand>
        <name>ATP</name>
        <dbReference type="ChEBI" id="CHEBI:30616"/>
    </ligand>
</feature>
<dbReference type="GO" id="GO:0140327">
    <property type="term" value="F:flippase activity"/>
    <property type="evidence" value="ECO:0007669"/>
    <property type="project" value="UniProtKB-ARBA"/>
</dbReference>
<sequence length="1651" mass="183621">MSSLLRMRRDHRRQDSAMSGQFDPDSGRNLSDMTHPEYDPATDPELRLRVVHTATQSLHSINVEDDRRRFKRLASRRAKRTSESAPSGTSLKPRKTLFGRRRTRAATITSENSKEGIEEEEGDATVEIDYEAREKLEQQNTRLAAAAEAEECARRQEVTDGSDSDAIRKGGKTQKKGGWSLRRNQKPKERRTVWVNVEGVKTDPRGYERNKVRTSKYTLLSFVPKNLTEQFRRVANIYFLALVVLQVFSIFGATTPQIAMLPLVAILLITGIKDGLEDARRHTLDNEVNNSAVTRLGDWTNVNVPEDDRPWWAFWRRANPNHRVSKGVRKLRAKEGAYDATFLYAANPAAIESRETLGDSSIQIAGPTARLRGDSAASALHGSKADSVHSLESFANDTSIASYPPRLMRNGPSGSSSYAASALSRSARSMKAPDVVTYDQATPGTAKWERTLWKKLEVGDVVLLKENDQIPADVVVLSTSDSDGVCFVETKNLDGETNLKPRKALKATMGISNEEDIEHARFWIDSEAPHANLYSYSGVLRYRSREEKLGMEHPIVEGKEYHAGEELQEPVTINELLLRGCQLRNTKWVIGLVVFTGADTKIMMNQGETPSKRSKIEKETNFNVIVNFLILLCLCVGCAIGGGVYDSMTGRSFDYYEPGGEYASSTIANGFITFGATLILFQNIVPISLVITVELVKTIQAFFIWQDIDLYYEPLDLPCVPKTWNISDDLGQIEYIFSDKTGTLTQNIMEFQKCAIGGISYGEGITEAMLGAAKREGRDTSAVDPAQNVGMLTQRKERMLDTLRGGFKNRYLRADKVTLISPPMAEDLVAKGSAQAKALSEFWRALAICHTVLTERSDEEDPNILEYKAESPDEAALVSAARDAGFAFVSRTSQAIIIEALGQPERYVPLRTLAFNSARKRMSSIVRTPDNRILLICKGADSVILQRLRNDHDQRVIERTSQQLEDFANAGLRTLLISSRYLAEDEFQRWSKIYDNACAAITDREEEIERACELIEHDLTILGATALEDKLQEGVPEAIAMLHQAGIKLWILTGDKLQTAIEIGFSCNLLTNAMEIMIISAESQEGTRVQIQEALEKVNQSRGGLTPLNTDGGEKIDGAVKKGGFAVVIDGETLRHALDETLKPSFLDLTTQCNAVVCCRVSPSQKALTVKLVKDGRGAMTLAIGDGANDVAMIQEAHIGVGIAGLEGAQASMSADYAVGQFRFLTKLLLVHGRWCYIRVADMHANFFYKNIVWTLTLFFYQIFCNFDATYLYEYTLLMLYNLVFTSLPVAILGILDQDIDAKTSLAYPQLYRRGILGKEWTRRRFFGYMLDGLYQSAVAFFVPYLVFAWSTTLTRDGHDFALWELGTTVAACAVTAANLFVGLNIRYWTWMVFVIIIGSTLLFHVWIAIYSQFQTFFFQNEVIYLYGTAQFWFSIVLVQIIAIGPKYLTKYIRSTYFPRDNDIIRELKVVGPSALGHRNDVEQFSDESVVSSAVGEQPERQALVRSNTPAQQPLPRLGVVGGNPSWVDPALPSPVPSTTPAYRSTETSPQAQTPSRFLDTGLTEVDLLARSPLDAAHRQWRNEVAREGRTPSLAGSHPGSPQPGVASPLHSPPTSQNHSVYTSPLHSPPTPAYYSPPEGQEQQPGTGYAM</sequence>
<feature type="binding site" evidence="16">
    <location>
        <position position="1189"/>
    </location>
    <ligand>
        <name>ATP</name>
        <dbReference type="ChEBI" id="CHEBI:30616"/>
    </ligand>
</feature>
<dbReference type="SUPFAM" id="SSF81660">
    <property type="entry name" value="Metal cation-transporting ATPase, ATP-binding domain N"/>
    <property type="match status" value="1"/>
</dbReference>
<feature type="binding site" evidence="16">
    <location>
        <position position="1160"/>
    </location>
    <ligand>
        <name>ATP</name>
        <dbReference type="ChEBI" id="CHEBI:30616"/>
    </ligand>
</feature>
<feature type="region of interest" description="Disordered" evidence="19">
    <location>
        <begin position="154"/>
        <end position="188"/>
    </location>
</feature>
<feature type="binding site" evidence="16">
    <location>
        <position position="1166"/>
    </location>
    <ligand>
        <name>ATP</name>
        <dbReference type="ChEBI" id="CHEBI:30616"/>
    </ligand>
</feature>
<feature type="transmembrane region" description="Helical" evidence="18">
    <location>
        <begin position="622"/>
        <end position="642"/>
    </location>
</feature>
<dbReference type="SUPFAM" id="SSF81665">
    <property type="entry name" value="Calcium ATPase, transmembrane domain M"/>
    <property type="match status" value="1"/>
</dbReference>
<proteinExistence type="inferred from homology"/>
<feature type="binding site" evidence="16">
    <location>
        <position position="1055"/>
    </location>
    <ligand>
        <name>ATP</name>
        <dbReference type="ChEBI" id="CHEBI:30616"/>
    </ligand>
</feature>
<dbReference type="EC" id="7.6.2.1" evidence="18"/>
<dbReference type="GO" id="GO:0000287">
    <property type="term" value="F:magnesium ion binding"/>
    <property type="evidence" value="ECO:0007669"/>
    <property type="project" value="UniProtKB-UniRule"/>
</dbReference>
<dbReference type="InterPro" id="IPR023298">
    <property type="entry name" value="ATPase_P-typ_TM_dom_sf"/>
</dbReference>
<dbReference type="SUPFAM" id="SSF81653">
    <property type="entry name" value="Calcium ATPase, transduction domain A"/>
    <property type="match status" value="1"/>
</dbReference>
<dbReference type="NCBIfam" id="TIGR01494">
    <property type="entry name" value="ATPase_P-type"/>
    <property type="match status" value="1"/>
</dbReference>
<evidence type="ECO:0000313" key="23">
    <source>
        <dbReference type="EMBL" id="POY75959.1"/>
    </source>
</evidence>
<evidence type="ECO:0000313" key="24">
    <source>
        <dbReference type="Proteomes" id="UP000237144"/>
    </source>
</evidence>
<keyword evidence="10 18" id="KW-1278">Translocase</keyword>
<dbReference type="InterPro" id="IPR018303">
    <property type="entry name" value="ATPase_P-typ_P_site"/>
</dbReference>
<feature type="binding site" evidence="16">
    <location>
        <position position="938"/>
    </location>
    <ligand>
        <name>ATP</name>
        <dbReference type="ChEBI" id="CHEBI:30616"/>
    </ligand>
</feature>
<comment type="similarity">
    <text evidence="2 18">Belongs to the cation transport ATPase (P-type) (TC 3.A.3) family. Type IV subfamily.</text>
</comment>
<dbReference type="Gene3D" id="2.70.150.10">
    <property type="entry name" value="Calcium-transporting ATPase, cytoplasmic transduction domain A"/>
    <property type="match status" value="1"/>
</dbReference>
<comment type="cofactor">
    <cofactor evidence="17">
        <name>Mg(2+)</name>
        <dbReference type="ChEBI" id="CHEBI:18420"/>
    </cofactor>
</comment>
<evidence type="ECO:0000256" key="2">
    <source>
        <dbReference type="ARBA" id="ARBA00008109"/>
    </source>
</evidence>
<dbReference type="NCBIfam" id="TIGR01652">
    <property type="entry name" value="ATPase-Plipid"/>
    <property type="match status" value="1"/>
</dbReference>
<dbReference type="InterPro" id="IPR001757">
    <property type="entry name" value="P_typ_ATPase"/>
</dbReference>
<evidence type="ECO:0000259" key="22">
    <source>
        <dbReference type="Pfam" id="PF16212"/>
    </source>
</evidence>
<keyword evidence="12 18" id="KW-0472">Membrane</keyword>
<dbReference type="Gene3D" id="3.40.50.1000">
    <property type="entry name" value="HAD superfamily/HAD-like"/>
    <property type="match status" value="1"/>
</dbReference>
<feature type="region of interest" description="Disordered" evidence="19">
    <location>
        <begin position="73"/>
        <end position="96"/>
    </location>
</feature>
<dbReference type="InterPro" id="IPR059000">
    <property type="entry name" value="ATPase_P-type_domA"/>
</dbReference>
<feature type="compositionally biased region" description="Polar residues" evidence="19">
    <location>
        <begin position="1539"/>
        <end position="1556"/>
    </location>
</feature>
<evidence type="ECO:0000256" key="14">
    <source>
        <dbReference type="ARBA" id="ARBA00049128"/>
    </source>
</evidence>
<dbReference type="SFLD" id="SFLDG00002">
    <property type="entry name" value="C1.7:_P-type_atpase_like"/>
    <property type="match status" value="1"/>
</dbReference>
<comment type="catalytic activity">
    <reaction evidence="13 18">
        <text>ATP + H2O + phospholipidSide 1 = ADP + phosphate + phospholipidSide 2.</text>
        <dbReference type="EC" id="7.6.2.1"/>
    </reaction>
</comment>
<dbReference type="Pfam" id="PF16209">
    <property type="entry name" value="PhoLip_ATPase_N"/>
    <property type="match status" value="1"/>
</dbReference>
<keyword evidence="11 18" id="KW-1133">Transmembrane helix</keyword>
<dbReference type="GO" id="GO:0016887">
    <property type="term" value="F:ATP hydrolysis activity"/>
    <property type="evidence" value="ECO:0007669"/>
    <property type="project" value="InterPro"/>
</dbReference>
<dbReference type="PANTHER" id="PTHR24092:SF180">
    <property type="entry name" value="PHOSPHOLIPID-TRANSPORTING ATPASE DNF1-RELATED"/>
    <property type="match status" value="1"/>
</dbReference>
<evidence type="ECO:0000256" key="18">
    <source>
        <dbReference type="RuleBase" id="RU362033"/>
    </source>
</evidence>
<comment type="caution">
    <text evidence="23">The sequence shown here is derived from an EMBL/GenBank/DDBJ whole genome shotgun (WGS) entry which is preliminary data.</text>
</comment>
<organism evidence="23 24">
    <name type="scientific">Rhodotorula taiwanensis</name>
    <dbReference type="NCBI Taxonomy" id="741276"/>
    <lineage>
        <taxon>Eukaryota</taxon>
        <taxon>Fungi</taxon>
        <taxon>Dikarya</taxon>
        <taxon>Basidiomycota</taxon>
        <taxon>Pucciniomycotina</taxon>
        <taxon>Microbotryomycetes</taxon>
        <taxon>Sporidiobolales</taxon>
        <taxon>Sporidiobolaceae</taxon>
        <taxon>Rhodotorula</taxon>
    </lineage>
</organism>
<keyword evidence="5 18" id="KW-0812">Transmembrane</keyword>
<accession>A0A2S5BGQ7</accession>
<feature type="transmembrane region" description="Helical" evidence="18">
    <location>
        <begin position="258"/>
        <end position="276"/>
    </location>
</feature>
<dbReference type="CDD" id="cd02073">
    <property type="entry name" value="P-type_ATPase_APLT_Dnf-like"/>
    <property type="match status" value="1"/>
</dbReference>